<protein>
    <submittedName>
        <fullName evidence="2">Uncharacterized protein</fullName>
    </submittedName>
</protein>
<feature type="transmembrane region" description="Helical" evidence="1">
    <location>
        <begin position="119"/>
        <end position="140"/>
    </location>
</feature>
<proteinExistence type="predicted"/>
<sequence length="145" mass="15671">MAPAQDDDGREDARYILRHAVGVFGFSTWITGMLQAFSITEGIPNKNESQWRTAHVGGTMHAVFLFAIAGALKELNLSASDRKSLAFYSVMMGWGNSLGYSVGALIGKRGLEAKPDGNLPPLALFLSAMYALAKVMQLTYKGTQP</sequence>
<reference evidence="2" key="1">
    <citation type="submission" date="2021-01" db="EMBL/GenBank/DDBJ databases">
        <authorList>
            <person name="Corre E."/>
            <person name="Pelletier E."/>
            <person name="Niang G."/>
            <person name="Scheremetjew M."/>
            <person name="Finn R."/>
            <person name="Kale V."/>
            <person name="Holt S."/>
            <person name="Cochrane G."/>
            <person name="Meng A."/>
            <person name="Brown T."/>
            <person name="Cohen L."/>
        </authorList>
    </citation>
    <scope>NUCLEOTIDE SEQUENCE</scope>
    <source>
        <strain evidence="2">GSBS06</strain>
    </source>
</reference>
<dbReference type="AlphaFoldDB" id="A0A7S3PK88"/>
<evidence type="ECO:0000256" key="1">
    <source>
        <dbReference type="SAM" id="Phobius"/>
    </source>
</evidence>
<evidence type="ECO:0000313" key="2">
    <source>
        <dbReference type="EMBL" id="CAE0441919.1"/>
    </source>
</evidence>
<dbReference type="EMBL" id="HBIN01015868">
    <property type="protein sequence ID" value="CAE0441919.1"/>
    <property type="molecule type" value="Transcribed_RNA"/>
</dbReference>
<feature type="transmembrane region" description="Helical" evidence="1">
    <location>
        <begin position="51"/>
        <end position="72"/>
    </location>
</feature>
<dbReference type="Pfam" id="PF26512">
    <property type="entry name" value="SOI"/>
    <property type="match status" value="1"/>
</dbReference>
<name>A0A7S3PK88_9STRA</name>
<organism evidence="2">
    <name type="scientific">Aplanochytrium stocchinoi</name>
    <dbReference type="NCBI Taxonomy" id="215587"/>
    <lineage>
        <taxon>Eukaryota</taxon>
        <taxon>Sar</taxon>
        <taxon>Stramenopiles</taxon>
        <taxon>Bigyra</taxon>
        <taxon>Labyrinthulomycetes</taxon>
        <taxon>Thraustochytrida</taxon>
        <taxon>Thraustochytriidae</taxon>
        <taxon>Aplanochytrium</taxon>
    </lineage>
</organism>
<feature type="transmembrane region" description="Helical" evidence="1">
    <location>
        <begin position="84"/>
        <end position="107"/>
    </location>
</feature>
<dbReference type="InterPro" id="IPR058965">
    <property type="entry name" value="SOI/HabA-like"/>
</dbReference>
<keyword evidence="1" id="KW-0472">Membrane</keyword>
<gene>
    <name evidence="2" type="ORF">ASTO00021_LOCUS12036</name>
</gene>
<feature type="transmembrane region" description="Helical" evidence="1">
    <location>
        <begin position="20"/>
        <end position="39"/>
    </location>
</feature>
<keyword evidence="1" id="KW-1133">Transmembrane helix</keyword>
<accession>A0A7S3PK88</accession>
<keyword evidence="1" id="KW-0812">Transmembrane</keyword>